<proteinExistence type="predicted"/>
<dbReference type="KEGG" id="eus:EUTSA_v10025406mg"/>
<dbReference type="SUPFAM" id="SSF81383">
    <property type="entry name" value="F-box domain"/>
    <property type="match status" value="1"/>
</dbReference>
<dbReference type="InterPro" id="IPR001810">
    <property type="entry name" value="F-box_dom"/>
</dbReference>
<dbReference type="OMA" id="CIPHYDY"/>
<dbReference type="InterPro" id="IPR017451">
    <property type="entry name" value="F-box-assoc_interact_dom"/>
</dbReference>
<dbReference type="Gramene" id="ESQ56094">
    <property type="protein sequence ID" value="ESQ56094"/>
    <property type="gene ID" value="EUTSA_v10025406mg"/>
</dbReference>
<evidence type="ECO:0000313" key="3">
    <source>
        <dbReference type="EMBL" id="ESQ56094.1"/>
    </source>
</evidence>
<dbReference type="Pfam" id="PF08268">
    <property type="entry name" value="FBA_3"/>
    <property type="match status" value="2"/>
</dbReference>
<dbReference type="Gene3D" id="1.20.1280.50">
    <property type="match status" value="1"/>
</dbReference>
<dbReference type="PANTHER" id="PTHR31111">
    <property type="entry name" value="BNAA05G37150D PROTEIN-RELATED"/>
    <property type="match status" value="1"/>
</dbReference>
<dbReference type="Proteomes" id="UP000030689">
    <property type="component" value="Unassembled WGS sequence"/>
</dbReference>
<accession>V4MHN8</accession>
<evidence type="ECO:0000259" key="2">
    <source>
        <dbReference type="SMART" id="SM00256"/>
    </source>
</evidence>
<protein>
    <recommendedName>
        <fullName evidence="2">F-box domain-containing protein</fullName>
    </recommendedName>
</protein>
<dbReference type="EMBL" id="KI517384">
    <property type="protein sequence ID" value="ESQ56094.1"/>
    <property type="molecule type" value="Genomic_DNA"/>
</dbReference>
<organism evidence="3 4">
    <name type="scientific">Eutrema salsugineum</name>
    <name type="common">Saltwater cress</name>
    <name type="synonym">Sisymbrium salsugineum</name>
    <dbReference type="NCBI Taxonomy" id="72664"/>
    <lineage>
        <taxon>Eukaryota</taxon>
        <taxon>Viridiplantae</taxon>
        <taxon>Streptophyta</taxon>
        <taxon>Embryophyta</taxon>
        <taxon>Tracheophyta</taxon>
        <taxon>Spermatophyta</taxon>
        <taxon>Magnoliopsida</taxon>
        <taxon>eudicotyledons</taxon>
        <taxon>Gunneridae</taxon>
        <taxon>Pentapetalae</taxon>
        <taxon>rosids</taxon>
        <taxon>malvids</taxon>
        <taxon>Brassicales</taxon>
        <taxon>Brassicaceae</taxon>
        <taxon>Eutremeae</taxon>
        <taxon>Eutrema</taxon>
    </lineage>
</organism>
<dbReference type="NCBIfam" id="TIGR01640">
    <property type="entry name" value="F_box_assoc_1"/>
    <property type="match status" value="2"/>
</dbReference>
<feature type="region of interest" description="Disordered" evidence="1">
    <location>
        <begin position="1"/>
        <end position="36"/>
    </location>
</feature>
<dbReference type="InterPro" id="IPR013187">
    <property type="entry name" value="F-box-assoc_dom_typ3"/>
</dbReference>
<dbReference type="PANTHER" id="PTHR31111:SF62">
    <property type="entry name" value="F-BOX DOMAIN-CONTAINING PROTEIN"/>
    <property type="match status" value="1"/>
</dbReference>
<evidence type="ECO:0000313" key="4">
    <source>
        <dbReference type="Proteomes" id="UP000030689"/>
    </source>
</evidence>
<dbReference type="InterPro" id="IPR036047">
    <property type="entry name" value="F-box-like_dom_sf"/>
</dbReference>
<sequence>MKTRRKRNVSGDPVTTTTRRNTRSRKSEEDGRESSSSLPIPIELFVDIFSRLPLKSIATCRCVSKLWSSIFRRPDFTELFLTKSSARPQILFAGTSDGELFFSSSSPPKVPVSNSSPLVPNHLARFNFDSFCAIRGIVRSLVCVQHLRILDGQKEVVVVICNPSTGQSLTSPKLKTSRIGVRSYFGYDPIGKQYKVLSMTQPSVNGFAMEGEEHQVLTLGGAGNLSWRMIECCIPTFCFDIRSEKFSFIKETVENAVDGTMINCNGKLGLIMSKDKKGWFSSGAERRSKRFVLWVLENLEEQEWSEHIYVLPAVWERIVRDEEELLCFAGVSQANEIVLLSTEGFYDHRPYLLYFSLERNTLVRVDIQETGVLHYERHRPYIDHVEDVKLYAGV</sequence>
<dbReference type="AlphaFoldDB" id="V4MHN8"/>
<evidence type="ECO:0000256" key="1">
    <source>
        <dbReference type="SAM" id="MobiDB-lite"/>
    </source>
</evidence>
<gene>
    <name evidence="3" type="ORF">EUTSA_v10025406mg</name>
</gene>
<dbReference type="eggNOG" id="ENOG502SNHU">
    <property type="taxonomic scope" value="Eukaryota"/>
</dbReference>
<feature type="domain" description="F-box" evidence="2">
    <location>
        <begin position="40"/>
        <end position="80"/>
    </location>
</feature>
<reference evidence="3 4" key="1">
    <citation type="journal article" date="2013" name="Front. Plant Sci.">
        <title>The Reference Genome of the Halophytic Plant Eutrema salsugineum.</title>
        <authorList>
            <person name="Yang R."/>
            <person name="Jarvis D.E."/>
            <person name="Chen H."/>
            <person name="Beilstein M.A."/>
            <person name="Grimwood J."/>
            <person name="Jenkins J."/>
            <person name="Shu S."/>
            <person name="Prochnik S."/>
            <person name="Xin M."/>
            <person name="Ma C."/>
            <person name="Schmutz J."/>
            <person name="Wing R.A."/>
            <person name="Mitchell-Olds T."/>
            <person name="Schumaker K.S."/>
            <person name="Wang X."/>
        </authorList>
    </citation>
    <scope>NUCLEOTIDE SEQUENCE [LARGE SCALE GENOMIC DNA]</scope>
</reference>
<dbReference type="SMART" id="SM00256">
    <property type="entry name" value="FBOX"/>
    <property type="match status" value="1"/>
</dbReference>
<keyword evidence="4" id="KW-1185">Reference proteome</keyword>
<dbReference type="Pfam" id="PF00646">
    <property type="entry name" value="F-box"/>
    <property type="match status" value="1"/>
</dbReference>
<name>V4MHN8_EUTSA</name>
<dbReference type="CDD" id="cd22157">
    <property type="entry name" value="F-box_AtFBW1-like"/>
    <property type="match status" value="1"/>
</dbReference>